<dbReference type="EMBL" id="JBHSKT010000003">
    <property type="protein sequence ID" value="MFC5270068.1"/>
    <property type="molecule type" value="Genomic_DNA"/>
</dbReference>
<evidence type="ECO:0000313" key="3">
    <source>
        <dbReference type="Proteomes" id="UP001596161"/>
    </source>
</evidence>
<gene>
    <name evidence="2" type="ORF">ACFPIB_05565</name>
</gene>
<feature type="signal peptide" evidence="1">
    <location>
        <begin position="1"/>
        <end position="21"/>
    </location>
</feature>
<comment type="caution">
    <text evidence="2">The sequence shown here is derived from an EMBL/GenBank/DDBJ whole genome shotgun (WGS) entry which is preliminary data.</text>
</comment>
<feature type="chain" id="PRO_5046950138" evidence="1">
    <location>
        <begin position="22"/>
        <end position="510"/>
    </location>
</feature>
<sequence>MKKYIFTCFLTFISLFPTVFASPPDTVVVAGKQYDRGFFHRLFWGTHYRNVWAEPIRVPFLDLTTEAGGLKPTEKGGSYQTKNLRLLDSSGREYVIRSVNKDASQTLSPQKRKSIIGRTIRDQTSVIHPYGAMIIPSMAEAAGVFHANPKYFVVADQQALGEFRSEFANMLVMLEERPEGNWETNPDFGSSKEIESSKRAFTKLIDNNKNKVDARRFLRSRLFDMFLGDWSRREDQWRWATYKMPNGGTYFKPIPRDRDHAFFKFNDGIITWLASLYATHLQTFGPKIKNLKGLNKTGAPMDRSLLVFLKKEDFKQIGDSLKMQLTDEIIENAVRTWPENIYKLTGKEFEKNLKKRRDQLPEIAEKYYSILAKNVEIPGSDKEDIFRITGSEKSLLVEVLKPGKKDQPDSLIASRTFYPSETKSLKIYGLGEEDVFEIRGNGNPLKKLIIYDGEDEDEIKFDAKKDKPIEILDSGDGNKIPDTKKLTIKKYQPKANEFSGKGWLLRHRLD</sequence>
<dbReference type="RefSeq" id="WP_378016445.1">
    <property type="nucleotide sequence ID" value="NZ_JBHSKT010000003.1"/>
</dbReference>
<protein>
    <submittedName>
        <fullName evidence="2">Uncharacterized protein</fullName>
    </submittedName>
</protein>
<name>A0ABW0E6S0_9BACT</name>
<evidence type="ECO:0000256" key="1">
    <source>
        <dbReference type="SAM" id="SignalP"/>
    </source>
</evidence>
<dbReference type="Proteomes" id="UP001596161">
    <property type="component" value="Unassembled WGS sequence"/>
</dbReference>
<accession>A0ABW0E6S0</accession>
<proteinExistence type="predicted"/>
<keyword evidence="1" id="KW-0732">Signal</keyword>
<keyword evidence="3" id="KW-1185">Reference proteome</keyword>
<reference evidence="3" key="1">
    <citation type="journal article" date="2019" name="Int. J. Syst. Evol. Microbiol.">
        <title>The Global Catalogue of Microorganisms (GCM) 10K type strain sequencing project: providing services to taxonomists for standard genome sequencing and annotation.</title>
        <authorList>
            <consortium name="The Broad Institute Genomics Platform"/>
            <consortium name="The Broad Institute Genome Sequencing Center for Infectious Disease"/>
            <person name="Wu L."/>
            <person name="Ma J."/>
        </authorList>
    </citation>
    <scope>NUCLEOTIDE SEQUENCE [LARGE SCALE GENOMIC DNA]</scope>
    <source>
        <strain evidence="3">KACC 12602</strain>
    </source>
</reference>
<organism evidence="2 3">
    <name type="scientific">Adhaeribacter terreus</name>
    <dbReference type="NCBI Taxonomy" id="529703"/>
    <lineage>
        <taxon>Bacteria</taxon>
        <taxon>Pseudomonadati</taxon>
        <taxon>Bacteroidota</taxon>
        <taxon>Cytophagia</taxon>
        <taxon>Cytophagales</taxon>
        <taxon>Hymenobacteraceae</taxon>
        <taxon>Adhaeribacter</taxon>
    </lineage>
</organism>
<evidence type="ECO:0000313" key="2">
    <source>
        <dbReference type="EMBL" id="MFC5270068.1"/>
    </source>
</evidence>